<evidence type="ECO:0000256" key="6">
    <source>
        <dbReference type="SAM" id="Phobius"/>
    </source>
</evidence>
<dbReference type="AlphaFoldDB" id="A0A645CRE2"/>
<dbReference type="InterPro" id="IPR051401">
    <property type="entry name" value="GtrA_CellWall_Glycosyl"/>
</dbReference>
<comment type="similarity">
    <text evidence="2">Belongs to the GtrA family.</text>
</comment>
<dbReference type="PANTHER" id="PTHR38459:SF1">
    <property type="entry name" value="PROPHAGE BACTOPRENOL-LINKED GLUCOSE TRANSLOCASE HOMOLOG"/>
    <property type="match status" value="1"/>
</dbReference>
<dbReference type="InterPro" id="IPR007267">
    <property type="entry name" value="GtrA_DPMS_TM"/>
</dbReference>
<keyword evidence="5 6" id="KW-0472">Membrane</keyword>
<sequence>MRVNKEKWNRLLKEFARYLVVGGTAFLVDYSLLYVFSHFVFQNLGDIGVYLATALGFVGGLLYNYLLSLHWVFQSAKDRNRGKSVGDFLLFAIIGIIGLLLTEGGMYVGYQVMRVHYMIVKLFVAAVVLLWNYGARKIMIFQDERPSR</sequence>
<organism evidence="8">
    <name type="scientific">bioreactor metagenome</name>
    <dbReference type="NCBI Taxonomy" id="1076179"/>
    <lineage>
        <taxon>unclassified sequences</taxon>
        <taxon>metagenomes</taxon>
        <taxon>ecological metagenomes</taxon>
    </lineage>
</organism>
<name>A0A645CRE2_9ZZZZ</name>
<protein>
    <recommendedName>
        <fullName evidence="7">GtrA/DPMS transmembrane domain-containing protein</fullName>
    </recommendedName>
</protein>
<feature type="transmembrane region" description="Helical" evidence="6">
    <location>
        <begin position="88"/>
        <end position="109"/>
    </location>
</feature>
<evidence type="ECO:0000256" key="4">
    <source>
        <dbReference type="ARBA" id="ARBA00022989"/>
    </source>
</evidence>
<evidence type="ECO:0000256" key="5">
    <source>
        <dbReference type="ARBA" id="ARBA00023136"/>
    </source>
</evidence>
<dbReference type="Pfam" id="PF04138">
    <property type="entry name" value="GtrA_DPMS_TM"/>
    <property type="match status" value="1"/>
</dbReference>
<reference evidence="8" key="1">
    <citation type="submission" date="2019-08" db="EMBL/GenBank/DDBJ databases">
        <authorList>
            <person name="Kucharzyk K."/>
            <person name="Murdoch R.W."/>
            <person name="Higgins S."/>
            <person name="Loffler F."/>
        </authorList>
    </citation>
    <scope>NUCLEOTIDE SEQUENCE</scope>
</reference>
<keyword evidence="4 6" id="KW-1133">Transmembrane helix</keyword>
<accession>A0A645CRE2</accession>
<dbReference type="GO" id="GO:0000271">
    <property type="term" value="P:polysaccharide biosynthetic process"/>
    <property type="evidence" value="ECO:0007669"/>
    <property type="project" value="InterPro"/>
</dbReference>
<comment type="caution">
    <text evidence="8">The sequence shown here is derived from an EMBL/GenBank/DDBJ whole genome shotgun (WGS) entry which is preliminary data.</text>
</comment>
<evidence type="ECO:0000256" key="1">
    <source>
        <dbReference type="ARBA" id="ARBA00004141"/>
    </source>
</evidence>
<dbReference type="EMBL" id="VSSQ01029374">
    <property type="protein sequence ID" value="MPM79483.1"/>
    <property type="molecule type" value="Genomic_DNA"/>
</dbReference>
<comment type="subcellular location">
    <subcellularLocation>
        <location evidence="1">Membrane</location>
        <topology evidence="1">Multi-pass membrane protein</topology>
    </subcellularLocation>
</comment>
<feature type="transmembrane region" description="Helical" evidence="6">
    <location>
        <begin position="20"/>
        <end position="41"/>
    </location>
</feature>
<evidence type="ECO:0000313" key="8">
    <source>
        <dbReference type="EMBL" id="MPM79483.1"/>
    </source>
</evidence>
<feature type="transmembrane region" description="Helical" evidence="6">
    <location>
        <begin position="115"/>
        <end position="135"/>
    </location>
</feature>
<evidence type="ECO:0000259" key="7">
    <source>
        <dbReference type="Pfam" id="PF04138"/>
    </source>
</evidence>
<proteinExistence type="inferred from homology"/>
<keyword evidence="3 6" id="KW-0812">Transmembrane</keyword>
<evidence type="ECO:0000256" key="3">
    <source>
        <dbReference type="ARBA" id="ARBA00022692"/>
    </source>
</evidence>
<dbReference type="GO" id="GO:0005886">
    <property type="term" value="C:plasma membrane"/>
    <property type="evidence" value="ECO:0007669"/>
    <property type="project" value="TreeGrafter"/>
</dbReference>
<gene>
    <name evidence="8" type="ORF">SDC9_126520</name>
</gene>
<feature type="domain" description="GtrA/DPMS transmembrane" evidence="7">
    <location>
        <begin position="17"/>
        <end position="141"/>
    </location>
</feature>
<dbReference type="PANTHER" id="PTHR38459">
    <property type="entry name" value="PROPHAGE BACTOPRENOL-LINKED GLUCOSE TRANSLOCASE HOMOLOG"/>
    <property type="match status" value="1"/>
</dbReference>
<evidence type="ECO:0000256" key="2">
    <source>
        <dbReference type="ARBA" id="ARBA00009399"/>
    </source>
</evidence>
<feature type="transmembrane region" description="Helical" evidence="6">
    <location>
        <begin position="47"/>
        <end position="67"/>
    </location>
</feature>